<dbReference type="InterPro" id="IPR008978">
    <property type="entry name" value="HSP20-like_chaperone"/>
</dbReference>
<dbReference type="SUPFAM" id="SSF49764">
    <property type="entry name" value="HSP20-like chaperones"/>
    <property type="match status" value="1"/>
</dbReference>
<proteinExistence type="inferred from homology"/>
<sequence length="209" mass="24040">MGDIRGTRTVEELVPHLNWIEDSMRHYLLVHLPGFRKEEVDVGLAYPGYVTISGERIVNDKKCTYFGQALKLPENLDMRKVGQSFEDEMLTLTFPKRTDEEEEDQNGNPSTTKKSLQEEEEEEEEEKQKEVINEQNQTTHEQHCHAESEEQSKQTDDDNIVNATDKEMRKNGGILERVINLLRNNILLTLALAFALGVFASKRFESNGE</sequence>
<evidence type="ECO:0000313" key="7">
    <source>
        <dbReference type="EMBL" id="MBA0718299.1"/>
    </source>
</evidence>
<organism evidence="7 8">
    <name type="scientific">Gossypium laxum</name>
    <dbReference type="NCBI Taxonomy" id="34288"/>
    <lineage>
        <taxon>Eukaryota</taxon>
        <taxon>Viridiplantae</taxon>
        <taxon>Streptophyta</taxon>
        <taxon>Embryophyta</taxon>
        <taxon>Tracheophyta</taxon>
        <taxon>Spermatophyta</taxon>
        <taxon>Magnoliopsida</taxon>
        <taxon>eudicotyledons</taxon>
        <taxon>Gunneridae</taxon>
        <taxon>Pentapetalae</taxon>
        <taxon>rosids</taxon>
        <taxon>malvids</taxon>
        <taxon>Malvales</taxon>
        <taxon>Malvaceae</taxon>
        <taxon>Malvoideae</taxon>
        <taxon>Gossypium</taxon>
    </lineage>
</organism>
<evidence type="ECO:0000256" key="3">
    <source>
        <dbReference type="RuleBase" id="RU003616"/>
    </source>
</evidence>
<keyword evidence="5" id="KW-1133">Transmembrane helix</keyword>
<feature type="transmembrane region" description="Helical" evidence="5">
    <location>
        <begin position="178"/>
        <end position="200"/>
    </location>
</feature>
<dbReference type="Proteomes" id="UP000593574">
    <property type="component" value="Unassembled WGS sequence"/>
</dbReference>
<accession>A0A7J9A416</accession>
<feature type="region of interest" description="Disordered" evidence="4">
    <location>
        <begin position="94"/>
        <end position="158"/>
    </location>
</feature>
<evidence type="ECO:0000256" key="4">
    <source>
        <dbReference type="SAM" id="MobiDB-lite"/>
    </source>
</evidence>
<dbReference type="EMBL" id="JABEZV010000008">
    <property type="protein sequence ID" value="MBA0718299.1"/>
    <property type="molecule type" value="Genomic_DNA"/>
</dbReference>
<dbReference type="PROSITE" id="PS01031">
    <property type="entry name" value="SHSP"/>
    <property type="match status" value="1"/>
</dbReference>
<evidence type="ECO:0000256" key="2">
    <source>
        <dbReference type="PROSITE-ProRule" id="PRU00285"/>
    </source>
</evidence>
<protein>
    <recommendedName>
        <fullName evidence="6">SHSP domain-containing protein</fullName>
    </recommendedName>
</protein>
<evidence type="ECO:0000259" key="6">
    <source>
        <dbReference type="PROSITE" id="PS01031"/>
    </source>
</evidence>
<evidence type="ECO:0000313" key="8">
    <source>
        <dbReference type="Proteomes" id="UP000593574"/>
    </source>
</evidence>
<reference evidence="7 8" key="1">
    <citation type="journal article" date="2019" name="Genome Biol. Evol.">
        <title>Insights into the evolution of the New World diploid cottons (Gossypium, subgenus Houzingenia) based on genome sequencing.</title>
        <authorList>
            <person name="Grover C.E."/>
            <person name="Arick M.A. 2nd"/>
            <person name="Thrash A."/>
            <person name="Conover J.L."/>
            <person name="Sanders W.S."/>
            <person name="Peterson D.G."/>
            <person name="Frelichowski J.E."/>
            <person name="Scheffler J.A."/>
            <person name="Scheffler B.E."/>
            <person name="Wendel J.F."/>
        </authorList>
    </citation>
    <scope>NUCLEOTIDE SEQUENCE [LARGE SCALE GENOMIC DNA]</scope>
    <source>
        <strain evidence="7">4</strain>
        <tissue evidence="7">Leaf</tissue>
    </source>
</reference>
<dbReference type="AlphaFoldDB" id="A0A7J9A416"/>
<dbReference type="InterPro" id="IPR031107">
    <property type="entry name" value="Small_HSP"/>
</dbReference>
<keyword evidence="5" id="KW-0812">Transmembrane</keyword>
<feature type="domain" description="SHSP" evidence="6">
    <location>
        <begin position="8"/>
        <end position="112"/>
    </location>
</feature>
<gene>
    <name evidence="7" type="ORF">Golax_006054</name>
</gene>
<evidence type="ECO:0000256" key="1">
    <source>
        <dbReference type="ARBA" id="ARBA00023016"/>
    </source>
</evidence>
<keyword evidence="1" id="KW-0346">Stress response</keyword>
<dbReference type="PANTHER" id="PTHR11527">
    <property type="entry name" value="HEAT-SHOCK PROTEIN 20 FAMILY MEMBER"/>
    <property type="match status" value="1"/>
</dbReference>
<dbReference type="Pfam" id="PF00011">
    <property type="entry name" value="HSP20"/>
    <property type="match status" value="1"/>
</dbReference>
<name>A0A7J9A416_9ROSI</name>
<dbReference type="Gene3D" id="2.60.40.790">
    <property type="match status" value="1"/>
</dbReference>
<feature type="compositionally biased region" description="Basic and acidic residues" evidence="4">
    <location>
        <begin position="140"/>
        <end position="156"/>
    </location>
</feature>
<comment type="similarity">
    <text evidence="2 3">Belongs to the small heat shock protein (HSP20) family.</text>
</comment>
<evidence type="ECO:0000256" key="5">
    <source>
        <dbReference type="SAM" id="Phobius"/>
    </source>
</evidence>
<keyword evidence="5" id="KW-0472">Membrane</keyword>
<comment type="caution">
    <text evidence="7">The sequence shown here is derived from an EMBL/GenBank/DDBJ whole genome shotgun (WGS) entry which is preliminary data.</text>
</comment>
<dbReference type="InterPro" id="IPR002068">
    <property type="entry name" value="A-crystallin/Hsp20_dom"/>
</dbReference>
<keyword evidence="8" id="KW-1185">Reference proteome</keyword>